<dbReference type="Proteomes" id="UP000009096">
    <property type="component" value="Chromosome 9"/>
</dbReference>
<evidence type="ECO:0000313" key="1">
    <source>
        <dbReference type="EMBL" id="EWG51156.1"/>
    </source>
</evidence>
<dbReference type="HOGENOM" id="CLU_2250394_0_0_1"/>
<dbReference type="EMBL" id="DS022255">
    <property type="protein sequence ID" value="EWG51156.1"/>
    <property type="molecule type" value="Genomic_DNA"/>
</dbReference>
<dbReference type="VEuPathDB" id="FungiDB:FVEG_10236"/>
<gene>
    <name evidence="1" type="ORF">FVEG_10236</name>
</gene>
<evidence type="ECO:0000313" key="2">
    <source>
        <dbReference type="Proteomes" id="UP000009096"/>
    </source>
</evidence>
<dbReference type="EMBL" id="CM000586">
    <property type="protein sequence ID" value="EWG51156.1"/>
    <property type="molecule type" value="Genomic_DNA"/>
</dbReference>
<keyword evidence="2" id="KW-1185">Reference proteome</keyword>
<accession>W7MJE5</accession>
<dbReference type="AlphaFoldDB" id="W7MJE5"/>
<sequence>MTTSQRGFSLHCLSITVSTGYPPMNLPKDGILQQFSLTTCHPLHGRFSSCLNKTEAELTRMLSKSSTHSALLCIEIVDKHLENMWLSVCRKGDWVLVFITRSKD</sequence>
<proteinExistence type="predicted"/>
<organism evidence="1 2">
    <name type="scientific">Gibberella moniliformis (strain M3125 / FGSC 7600)</name>
    <name type="common">Maize ear and stalk rot fungus</name>
    <name type="synonym">Fusarium verticillioides</name>
    <dbReference type="NCBI Taxonomy" id="334819"/>
    <lineage>
        <taxon>Eukaryota</taxon>
        <taxon>Fungi</taxon>
        <taxon>Dikarya</taxon>
        <taxon>Ascomycota</taxon>
        <taxon>Pezizomycotina</taxon>
        <taxon>Sordariomycetes</taxon>
        <taxon>Hypocreomycetidae</taxon>
        <taxon>Hypocreales</taxon>
        <taxon>Nectriaceae</taxon>
        <taxon>Fusarium</taxon>
        <taxon>Fusarium fujikuroi species complex</taxon>
    </lineage>
</organism>
<name>W7MJE5_GIBM7</name>
<protein>
    <submittedName>
        <fullName evidence="1">Uncharacterized protein</fullName>
    </submittedName>
</protein>
<dbReference type="RefSeq" id="XP_018757347.1">
    <property type="nucleotide sequence ID" value="XM_018899298.1"/>
</dbReference>
<reference evidence="1 2" key="1">
    <citation type="journal article" date="2010" name="Nature">
        <title>Comparative genomics reveals mobile pathogenicity chromosomes in Fusarium.</title>
        <authorList>
            <person name="Ma L.J."/>
            <person name="van der Does H.C."/>
            <person name="Borkovich K.A."/>
            <person name="Coleman J.J."/>
            <person name="Daboussi M.J."/>
            <person name="Di Pietro A."/>
            <person name="Dufresne M."/>
            <person name="Freitag M."/>
            <person name="Grabherr M."/>
            <person name="Henrissat B."/>
            <person name="Houterman P.M."/>
            <person name="Kang S."/>
            <person name="Shim W.B."/>
            <person name="Woloshuk C."/>
            <person name="Xie X."/>
            <person name="Xu J.R."/>
            <person name="Antoniw J."/>
            <person name="Baker S.E."/>
            <person name="Bluhm B.H."/>
            <person name="Breakspear A."/>
            <person name="Brown D.W."/>
            <person name="Butchko R.A."/>
            <person name="Chapman S."/>
            <person name="Coulson R."/>
            <person name="Coutinho P.M."/>
            <person name="Danchin E.G."/>
            <person name="Diener A."/>
            <person name="Gale L.R."/>
            <person name="Gardiner D.M."/>
            <person name="Goff S."/>
            <person name="Hammond-Kosack K.E."/>
            <person name="Hilburn K."/>
            <person name="Hua-Van A."/>
            <person name="Jonkers W."/>
            <person name="Kazan K."/>
            <person name="Kodira C.D."/>
            <person name="Koehrsen M."/>
            <person name="Kumar L."/>
            <person name="Lee Y.H."/>
            <person name="Li L."/>
            <person name="Manners J.M."/>
            <person name="Miranda-Saavedra D."/>
            <person name="Mukherjee M."/>
            <person name="Park G."/>
            <person name="Park J."/>
            <person name="Park S.Y."/>
            <person name="Proctor R.H."/>
            <person name="Regev A."/>
            <person name="Ruiz-Roldan M.C."/>
            <person name="Sain D."/>
            <person name="Sakthikumar S."/>
            <person name="Sykes S."/>
            <person name="Schwartz D.C."/>
            <person name="Turgeon B.G."/>
            <person name="Wapinski I."/>
            <person name="Yoder O."/>
            <person name="Young S."/>
            <person name="Zeng Q."/>
            <person name="Zhou S."/>
            <person name="Galagan J."/>
            <person name="Cuomo C.A."/>
            <person name="Kistler H.C."/>
            <person name="Rep M."/>
        </authorList>
    </citation>
    <scope>NUCLEOTIDE SEQUENCE [LARGE SCALE GENOMIC DNA]</scope>
    <source>
        <strain evidence="2">M3125 / FGSC 7600</strain>
    </source>
</reference>
<dbReference type="KEGG" id="fvr:FVEG_10236"/>
<dbReference type="GeneID" id="30067835"/>